<dbReference type="EMBL" id="WEIA01000001">
    <property type="protein sequence ID" value="NLR20236.1"/>
    <property type="molecule type" value="Genomic_DNA"/>
</dbReference>
<dbReference type="AlphaFoldDB" id="A0A8I2H4U4"/>
<sequence length="144" mass="15809">MIAKQLTIGLLGVFLVACSDPTIIIHESSEKSESSVTRNVCNFSTPCDLTPQVQIYLGSEQVQPETEFTIGLKSATKVEVVSAWLEGENMNMGRIPVFFDKNTLIAKTMVGVCTDKSMRWILRLALTVNGQSVTTSHPIAVNYQ</sequence>
<dbReference type="Proteomes" id="UP001304419">
    <property type="component" value="Chromosome 1"/>
</dbReference>
<protein>
    <recommendedName>
        <fullName evidence="5">Lipoprotein</fullName>
    </recommendedName>
</protein>
<evidence type="ECO:0008006" key="5">
    <source>
        <dbReference type="Google" id="ProtNLM"/>
    </source>
</evidence>
<reference evidence="2 4" key="2">
    <citation type="submission" date="2023-10" db="EMBL/GenBank/DDBJ databases">
        <title>To unveil natural product biosynthetic capacity in Pseudoalteromonas.</title>
        <authorList>
            <person name="Wang J."/>
        </authorList>
    </citation>
    <scope>NUCLEOTIDE SEQUENCE [LARGE SCALE GENOMIC DNA]</scope>
    <source>
        <strain evidence="2 4">DSM 15914</strain>
    </source>
</reference>
<reference evidence="1" key="1">
    <citation type="submission" date="2019-10" db="EMBL/GenBank/DDBJ databases">
        <authorList>
            <person name="Paulsen S."/>
        </authorList>
    </citation>
    <scope>NUCLEOTIDE SEQUENCE</scope>
    <source>
        <strain evidence="1">LMG 19692</strain>
    </source>
</reference>
<evidence type="ECO:0000313" key="4">
    <source>
        <dbReference type="Proteomes" id="UP001304419"/>
    </source>
</evidence>
<dbReference type="PROSITE" id="PS51257">
    <property type="entry name" value="PROKAR_LIPOPROTEIN"/>
    <property type="match status" value="1"/>
</dbReference>
<dbReference type="GeneID" id="67502061"/>
<evidence type="ECO:0000313" key="3">
    <source>
        <dbReference type="Proteomes" id="UP000646877"/>
    </source>
</evidence>
<organism evidence="1 3">
    <name type="scientific">Pseudoalteromonas maricaloris</name>
    <dbReference type="NCBI Taxonomy" id="184924"/>
    <lineage>
        <taxon>Bacteria</taxon>
        <taxon>Pseudomonadati</taxon>
        <taxon>Pseudomonadota</taxon>
        <taxon>Gammaproteobacteria</taxon>
        <taxon>Alteromonadales</taxon>
        <taxon>Pseudoalteromonadaceae</taxon>
        <taxon>Pseudoalteromonas</taxon>
    </lineage>
</organism>
<keyword evidence="4" id="KW-1185">Reference proteome</keyword>
<proteinExistence type="predicted"/>
<gene>
    <name evidence="1" type="ORF">F9Y85_02655</name>
    <name evidence="2" type="ORF">R5H13_10905</name>
</gene>
<name>A0A8I2H4U4_9GAMM</name>
<dbReference type="RefSeq" id="WP_010605011.1">
    <property type="nucleotide sequence ID" value="NZ_CBCSDF010000008.1"/>
</dbReference>
<dbReference type="Proteomes" id="UP000646877">
    <property type="component" value="Unassembled WGS sequence"/>
</dbReference>
<dbReference type="EMBL" id="CP137578">
    <property type="protein sequence ID" value="WOX27183.1"/>
    <property type="molecule type" value="Genomic_DNA"/>
</dbReference>
<evidence type="ECO:0000313" key="2">
    <source>
        <dbReference type="EMBL" id="WOX27183.1"/>
    </source>
</evidence>
<evidence type="ECO:0000313" key="1">
    <source>
        <dbReference type="EMBL" id="NLR20236.1"/>
    </source>
</evidence>
<accession>A0A8I2H4U4</accession>